<dbReference type="PANTHER" id="PTHR45496">
    <property type="entry name" value="CHAPERONE DNAJ-DOMAIN SUPERFAMILY PROTEIN"/>
    <property type="match status" value="1"/>
</dbReference>
<protein>
    <recommendedName>
        <fullName evidence="5">Atherin-like</fullName>
    </recommendedName>
</protein>
<name>A0ABC8YEZ2_9POAL</name>
<gene>
    <name evidence="2" type="ORF">URODEC1_LOCUS27961</name>
    <name evidence="3" type="ORF">URODEC1_LOCUS33081</name>
</gene>
<dbReference type="AlphaFoldDB" id="A0ABC8YEZ2"/>
<dbReference type="EMBL" id="OZ075126">
    <property type="protein sequence ID" value="CAL4941532.1"/>
    <property type="molecule type" value="Genomic_DNA"/>
</dbReference>
<accession>A0ABC8YEZ2</accession>
<proteinExistence type="predicted"/>
<evidence type="ECO:0000256" key="1">
    <source>
        <dbReference type="SAM" id="MobiDB-lite"/>
    </source>
</evidence>
<evidence type="ECO:0000313" key="3">
    <source>
        <dbReference type="EMBL" id="CAL4941532.1"/>
    </source>
</evidence>
<dbReference type="PANTHER" id="PTHR45496:SF2">
    <property type="entry name" value="OS10G0378450 PROTEIN"/>
    <property type="match status" value="1"/>
</dbReference>
<dbReference type="Proteomes" id="UP001497457">
    <property type="component" value="Chromosome 15b"/>
</dbReference>
<evidence type="ECO:0000313" key="2">
    <source>
        <dbReference type="EMBL" id="CAL4933121.1"/>
    </source>
</evidence>
<dbReference type="Proteomes" id="UP001497457">
    <property type="component" value="Chromosome 16b"/>
</dbReference>
<organism evidence="3 4">
    <name type="scientific">Urochloa decumbens</name>
    <dbReference type="NCBI Taxonomy" id="240449"/>
    <lineage>
        <taxon>Eukaryota</taxon>
        <taxon>Viridiplantae</taxon>
        <taxon>Streptophyta</taxon>
        <taxon>Embryophyta</taxon>
        <taxon>Tracheophyta</taxon>
        <taxon>Spermatophyta</taxon>
        <taxon>Magnoliopsida</taxon>
        <taxon>Liliopsida</taxon>
        <taxon>Poales</taxon>
        <taxon>Poaceae</taxon>
        <taxon>PACMAD clade</taxon>
        <taxon>Panicoideae</taxon>
        <taxon>Panicodae</taxon>
        <taxon>Paniceae</taxon>
        <taxon>Melinidinae</taxon>
        <taxon>Urochloa</taxon>
    </lineage>
</organism>
<reference evidence="3 4" key="2">
    <citation type="submission" date="2024-10" db="EMBL/GenBank/DDBJ databases">
        <authorList>
            <person name="Ryan C."/>
        </authorList>
    </citation>
    <scope>NUCLEOTIDE SEQUENCE [LARGE SCALE GENOMIC DNA]</scope>
</reference>
<evidence type="ECO:0000313" key="4">
    <source>
        <dbReference type="Proteomes" id="UP001497457"/>
    </source>
</evidence>
<sequence length="197" mass="20540">MANVGGAAADGEAFWTACPHCCHVHLYPRAYLGLRLRCPVPACRRPFPASELPSAPPIVPGTDMYYCTWAFFPLGPPAAADASWVPFTPFHPFRPAPSTSPSPAPAPNPAAASADTPPRPMSRKKVGVCLKGRARAEAEEEEEATAAAAAVNLEAGAGGLGERDGSGIGIDIDINEAVDLSDLGFRVDEMGVLHALP</sequence>
<evidence type="ECO:0008006" key="5">
    <source>
        <dbReference type="Google" id="ProtNLM"/>
    </source>
</evidence>
<dbReference type="EMBL" id="OZ075125">
    <property type="protein sequence ID" value="CAL4933121.1"/>
    <property type="molecule type" value="Genomic_DNA"/>
</dbReference>
<feature type="compositionally biased region" description="Pro residues" evidence="1">
    <location>
        <begin position="96"/>
        <end position="108"/>
    </location>
</feature>
<reference evidence="4" key="1">
    <citation type="submission" date="2024-06" db="EMBL/GenBank/DDBJ databases">
        <authorList>
            <person name="Ryan C."/>
        </authorList>
    </citation>
    <scope>NUCLEOTIDE SEQUENCE [LARGE SCALE GENOMIC DNA]</scope>
</reference>
<keyword evidence="4" id="KW-1185">Reference proteome</keyword>
<dbReference type="InterPro" id="IPR053052">
    <property type="entry name" value="Imprinting_Balance_Reg"/>
</dbReference>
<feature type="region of interest" description="Disordered" evidence="1">
    <location>
        <begin position="96"/>
        <end position="124"/>
    </location>
</feature>